<dbReference type="EMBL" id="VLKH01000004">
    <property type="protein sequence ID" value="TWH80359.1"/>
    <property type="molecule type" value="Genomic_DNA"/>
</dbReference>
<keyword evidence="2" id="KW-1185">Reference proteome</keyword>
<name>A0A562JB41_9FIRM</name>
<gene>
    <name evidence="1" type="ORF">LY60_01619</name>
</gene>
<organism evidence="1 2">
    <name type="scientific">Sedimentibacter saalensis</name>
    <dbReference type="NCBI Taxonomy" id="130788"/>
    <lineage>
        <taxon>Bacteria</taxon>
        <taxon>Bacillati</taxon>
        <taxon>Bacillota</taxon>
        <taxon>Tissierellia</taxon>
        <taxon>Sedimentibacter</taxon>
    </lineage>
</organism>
<accession>A0A562JB41</accession>
<protein>
    <submittedName>
        <fullName evidence="1">Uncharacterized protein</fullName>
    </submittedName>
</protein>
<evidence type="ECO:0000313" key="2">
    <source>
        <dbReference type="Proteomes" id="UP000315343"/>
    </source>
</evidence>
<proteinExistence type="predicted"/>
<evidence type="ECO:0000313" key="1">
    <source>
        <dbReference type="EMBL" id="TWH80359.1"/>
    </source>
</evidence>
<sequence>MCRNRSHRCRRRNDNVAGDFGIQRIALRGPGCIDGTGRCQGVLGTGGRCRCNDGVLGTGGDRCDEVLGTGGRRRCEDVLGTGGRRRCDDVLGTGGRRHHCCKHDNWLWNDLETPTTVPR</sequence>
<dbReference type="AlphaFoldDB" id="A0A562JB41"/>
<comment type="caution">
    <text evidence="1">The sequence shown here is derived from an EMBL/GenBank/DDBJ whole genome shotgun (WGS) entry which is preliminary data.</text>
</comment>
<reference evidence="1 2" key="1">
    <citation type="submission" date="2019-07" db="EMBL/GenBank/DDBJ databases">
        <title>Genomic Encyclopedia of Type Strains, Phase I: the one thousand microbial genomes (KMG-I) project.</title>
        <authorList>
            <person name="Kyrpides N."/>
        </authorList>
    </citation>
    <scope>NUCLEOTIDE SEQUENCE [LARGE SCALE GENOMIC DNA]</scope>
    <source>
        <strain evidence="1 2">DSM 13558</strain>
    </source>
</reference>
<dbReference type="Proteomes" id="UP000315343">
    <property type="component" value="Unassembled WGS sequence"/>
</dbReference>
<dbReference type="RefSeq" id="WP_212633465.1">
    <property type="nucleotide sequence ID" value="NZ_VLKH01000004.1"/>
</dbReference>